<dbReference type="InterPro" id="IPR001638">
    <property type="entry name" value="Solute-binding_3/MltF_N"/>
</dbReference>
<dbReference type="AlphaFoldDB" id="A0A3S2U9S5"/>
<evidence type="ECO:0000313" key="3">
    <source>
        <dbReference type="Proteomes" id="UP000288587"/>
    </source>
</evidence>
<dbReference type="Proteomes" id="UP000288587">
    <property type="component" value="Unassembled WGS sequence"/>
</dbReference>
<reference evidence="2 3" key="1">
    <citation type="submission" date="2019-01" db="EMBL/GenBank/DDBJ databases">
        <authorList>
            <person name="Chen W.-M."/>
        </authorList>
    </citation>
    <scope>NUCLEOTIDE SEQUENCE [LARGE SCALE GENOMIC DNA]</scope>
    <source>
        <strain evidence="2 3">CCP-18</strain>
    </source>
</reference>
<dbReference type="SUPFAM" id="SSF53850">
    <property type="entry name" value="Periplasmic binding protein-like II"/>
    <property type="match status" value="1"/>
</dbReference>
<dbReference type="Pfam" id="PF00497">
    <property type="entry name" value="SBP_bac_3"/>
    <property type="match status" value="1"/>
</dbReference>
<gene>
    <name evidence="2" type="ORF">EOD73_16645</name>
</gene>
<name>A0A3S2U9S5_9BURK</name>
<feature type="domain" description="Solute-binding protein family 3/N-terminal" evidence="1">
    <location>
        <begin position="29"/>
        <end position="249"/>
    </location>
</feature>
<proteinExistence type="predicted"/>
<comment type="caution">
    <text evidence="2">The sequence shown here is derived from an EMBL/GenBank/DDBJ whole genome shotgun (WGS) entry which is preliminary data.</text>
</comment>
<organism evidence="2 3">
    <name type="scientific">Inhella crocodyli</name>
    <dbReference type="NCBI Taxonomy" id="2499851"/>
    <lineage>
        <taxon>Bacteria</taxon>
        <taxon>Pseudomonadati</taxon>
        <taxon>Pseudomonadota</taxon>
        <taxon>Betaproteobacteria</taxon>
        <taxon>Burkholderiales</taxon>
        <taxon>Sphaerotilaceae</taxon>
        <taxon>Inhella</taxon>
    </lineage>
</organism>
<dbReference type="OrthoDB" id="8759432at2"/>
<dbReference type="Gene3D" id="3.40.190.10">
    <property type="entry name" value="Periplasmic binding protein-like II"/>
    <property type="match status" value="2"/>
</dbReference>
<dbReference type="EMBL" id="SACM01000006">
    <property type="protein sequence ID" value="RVT82366.1"/>
    <property type="molecule type" value="Genomic_DNA"/>
</dbReference>
<accession>A0A3S2U9S5</accession>
<dbReference type="RefSeq" id="WP_127684174.1">
    <property type="nucleotide sequence ID" value="NZ_SACM01000006.1"/>
</dbReference>
<keyword evidence="3" id="KW-1185">Reference proteome</keyword>
<evidence type="ECO:0000259" key="1">
    <source>
        <dbReference type="Pfam" id="PF00497"/>
    </source>
</evidence>
<sequence length="263" mass="28876">MSEWRGAIVAIGLTVLGWSAHAKALRVCMTDVPHAPWRVAENDGRVAGQGLDFDLLRDFQRISGWTVELQVLSGRRCLIEIAAGRADANVGLSHTPERAQSFRFPMRDGEPDANFSLRQDAYTLYRRRGSTVSWNGQQLKLAAGGAVLVQAGHSVANQLREMGVPVTETERSAFMTLSKVKLGEADAAAVFTSEGQALLQAHPQFAELEAMSPVLARKHYFVAFGEPFARQNEAELAGLWRAFQQAAKAPTYQSAVRRAKNVR</sequence>
<protein>
    <submittedName>
        <fullName evidence="2">Transporter substrate-binding domain-containing protein</fullName>
    </submittedName>
</protein>
<evidence type="ECO:0000313" key="2">
    <source>
        <dbReference type="EMBL" id="RVT82366.1"/>
    </source>
</evidence>